<dbReference type="Proteomes" id="UP000254889">
    <property type="component" value="Chromosome"/>
</dbReference>
<keyword evidence="3 9" id="KW-1003">Cell membrane</keyword>
<comment type="function">
    <text evidence="9">Catalyzes the phospholipid dependent N-acylation of the N-terminal cysteine of apolipoprotein, the last step in lipoprotein maturation.</text>
</comment>
<keyword evidence="11" id="KW-0449">Lipoprotein</keyword>
<dbReference type="InterPro" id="IPR004563">
    <property type="entry name" value="Apolipo_AcylTrfase"/>
</dbReference>
<dbReference type="InterPro" id="IPR003010">
    <property type="entry name" value="C-N_Hydrolase"/>
</dbReference>
<accession>A0A345ZZ33</accession>
<keyword evidence="8 9" id="KW-0012">Acyltransferase</keyword>
<reference evidence="11 12" key="1">
    <citation type="submission" date="2018-07" db="EMBL/GenBank/DDBJ databases">
        <authorList>
            <person name="Quirk P.G."/>
            <person name="Krulwich T.A."/>
        </authorList>
    </citation>
    <scope>NUCLEOTIDE SEQUENCE [LARGE SCALE GENOMIC DNA]</scope>
    <source>
        <strain evidence="11 12">CC-BB4</strain>
    </source>
</reference>
<dbReference type="RefSeq" id="WP_115692559.1">
    <property type="nucleotide sequence ID" value="NZ_CP031417.1"/>
</dbReference>
<dbReference type="GO" id="GO:0016410">
    <property type="term" value="F:N-acyltransferase activity"/>
    <property type="evidence" value="ECO:0007669"/>
    <property type="project" value="UniProtKB-UniRule"/>
</dbReference>
<dbReference type="Pfam" id="PF20154">
    <property type="entry name" value="LNT_N"/>
    <property type="match status" value="1"/>
</dbReference>
<feature type="transmembrane region" description="Helical" evidence="9">
    <location>
        <begin position="103"/>
        <end position="126"/>
    </location>
</feature>
<evidence type="ECO:0000256" key="3">
    <source>
        <dbReference type="ARBA" id="ARBA00022475"/>
    </source>
</evidence>
<feature type="transmembrane region" description="Helical" evidence="9">
    <location>
        <begin position="181"/>
        <end position="201"/>
    </location>
</feature>
<dbReference type="Pfam" id="PF00795">
    <property type="entry name" value="CN_hydrolase"/>
    <property type="match status" value="1"/>
</dbReference>
<dbReference type="CDD" id="cd07571">
    <property type="entry name" value="ALP_N-acyl_transferase"/>
    <property type="match status" value="1"/>
</dbReference>
<evidence type="ECO:0000256" key="6">
    <source>
        <dbReference type="ARBA" id="ARBA00022989"/>
    </source>
</evidence>
<comment type="catalytic activity">
    <reaction evidence="9">
        <text>N-terminal S-1,2-diacyl-sn-glyceryl-L-cysteinyl-[lipoprotein] + a glycerophospholipid = N-acyl-S-1,2-diacyl-sn-glyceryl-L-cysteinyl-[lipoprotein] + a 2-acyl-sn-glycero-3-phospholipid + H(+)</text>
        <dbReference type="Rhea" id="RHEA:48228"/>
        <dbReference type="Rhea" id="RHEA-COMP:14681"/>
        <dbReference type="Rhea" id="RHEA-COMP:14684"/>
        <dbReference type="ChEBI" id="CHEBI:15378"/>
        <dbReference type="ChEBI" id="CHEBI:136912"/>
        <dbReference type="ChEBI" id="CHEBI:140656"/>
        <dbReference type="ChEBI" id="CHEBI:140657"/>
        <dbReference type="ChEBI" id="CHEBI:140660"/>
        <dbReference type="EC" id="2.3.1.269"/>
    </reaction>
</comment>
<dbReference type="NCBIfam" id="TIGR00546">
    <property type="entry name" value="lnt"/>
    <property type="match status" value="1"/>
</dbReference>
<dbReference type="PANTHER" id="PTHR38686">
    <property type="entry name" value="APOLIPOPROTEIN N-ACYLTRANSFERASE"/>
    <property type="match status" value="1"/>
</dbReference>
<dbReference type="GO" id="GO:0042158">
    <property type="term" value="P:lipoprotein biosynthetic process"/>
    <property type="evidence" value="ECO:0007669"/>
    <property type="project" value="UniProtKB-UniRule"/>
</dbReference>
<dbReference type="HAMAP" id="MF_01148">
    <property type="entry name" value="Lnt"/>
    <property type="match status" value="1"/>
</dbReference>
<feature type="transmembrane region" description="Helical" evidence="9">
    <location>
        <begin position="68"/>
        <end position="91"/>
    </location>
</feature>
<feature type="transmembrane region" description="Helical" evidence="9">
    <location>
        <begin position="23"/>
        <end position="56"/>
    </location>
</feature>
<evidence type="ECO:0000256" key="7">
    <source>
        <dbReference type="ARBA" id="ARBA00023136"/>
    </source>
</evidence>
<dbReference type="EC" id="2.3.1.269" evidence="9"/>
<comment type="pathway">
    <text evidence="9">Protein modification; lipoprotein biosynthesis (N-acyl transfer).</text>
</comment>
<evidence type="ECO:0000313" key="12">
    <source>
        <dbReference type="Proteomes" id="UP000254889"/>
    </source>
</evidence>
<keyword evidence="7 9" id="KW-0472">Membrane</keyword>
<dbReference type="EMBL" id="CP031417">
    <property type="protein sequence ID" value="AXK82180.1"/>
    <property type="molecule type" value="Genomic_DNA"/>
</dbReference>
<dbReference type="SUPFAM" id="SSF56317">
    <property type="entry name" value="Carbon-nitrogen hydrolase"/>
    <property type="match status" value="1"/>
</dbReference>
<keyword evidence="5 9" id="KW-0812">Transmembrane</keyword>
<dbReference type="Gene3D" id="3.60.110.10">
    <property type="entry name" value="Carbon-nitrogen hydrolase"/>
    <property type="match status" value="1"/>
</dbReference>
<dbReference type="AlphaFoldDB" id="A0A345ZZ33"/>
<keyword evidence="4 9" id="KW-0808">Transferase</keyword>
<evidence type="ECO:0000256" key="1">
    <source>
        <dbReference type="ARBA" id="ARBA00004651"/>
    </source>
</evidence>
<feature type="domain" description="CN hydrolase" evidence="10">
    <location>
        <begin position="248"/>
        <end position="501"/>
    </location>
</feature>
<dbReference type="InterPro" id="IPR045378">
    <property type="entry name" value="LNT_N"/>
</dbReference>
<keyword evidence="12" id="KW-1185">Reference proteome</keyword>
<dbReference type="GO" id="GO:0005886">
    <property type="term" value="C:plasma membrane"/>
    <property type="evidence" value="ECO:0007669"/>
    <property type="project" value="UniProtKB-SubCell"/>
</dbReference>
<protein>
    <recommendedName>
        <fullName evidence="9">Apolipoprotein N-acyltransferase</fullName>
        <shortName evidence="9">ALP N-acyltransferase</shortName>
        <ecNumber evidence="9">2.3.1.269</ecNumber>
    </recommendedName>
</protein>
<gene>
    <name evidence="9" type="primary">lnt</name>
    <name evidence="11" type="ORF">DW352_17595</name>
</gene>
<comment type="subcellular location">
    <subcellularLocation>
        <location evidence="1 9">Cell membrane</location>
        <topology evidence="1 9">Multi-pass membrane protein</topology>
    </subcellularLocation>
</comment>
<dbReference type="UniPathway" id="UPA00666"/>
<keyword evidence="6 9" id="KW-1133">Transmembrane helix</keyword>
<comment type="similarity">
    <text evidence="2 9">Belongs to the CN hydrolase family. Apolipoprotein N-acyltransferase subfamily.</text>
</comment>
<evidence type="ECO:0000256" key="4">
    <source>
        <dbReference type="ARBA" id="ARBA00022679"/>
    </source>
</evidence>
<evidence type="ECO:0000256" key="5">
    <source>
        <dbReference type="ARBA" id="ARBA00022692"/>
    </source>
</evidence>
<proteinExistence type="inferred from homology"/>
<evidence type="ECO:0000259" key="10">
    <source>
        <dbReference type="PROSITE" id="PS50263"/>
    </source>
</evidence>
<name>A0A345ZZ33_9HYPH</name>
<evidence type="ECO:0000313" key="11">
    <source>
        <dbReference type="EMBL" id="AXK82180.1"/>
    </source>
</evidence>
<feature type="transmembrane region" description="Helical" evidence="9">
    <location>
        <begin position="507"/>
        <end position="528"/>
    </location>
</feature>
<feature type="transmembrane region" description="Helical" evidence="9">
    <location>
        <begin position="213"/>
        <end position="230"/>
    </location>
</feature>
<evidence type="ECO:0000256" key="8">
    <source>
        <dbReference type="ARBA" id="ARBA00023315"/>
    </source>
</evidence>
<evidence type="ECO:0000256" key="9">
    <source>
        <dbReference type="HAMAP-Rule" id="MF_01148"/>
    </source>
</evidence>
<dbReference type="OrthoDB" id="9804277at2"/>
<dbReference type="PANTHER" id="PTHR38686:SF1">
    <property type="entry name" value="APOLIPOPROTEIN N-ACYLTRANSFERASE"/>
    <property type="match status" value="1"/>
</dbReference>
<dbReference type="KEGG" id="ptaw:DW352_17595"/>
<dbReference type="InterPro" id="IPR036526">
    <property type="entry name" value="C-N_Hydrolase_sf"/>
</dbReference>
<organism evidence="11 12">
    <name type="scientific">Pseudolabrys taiwanensis</name>
    <dbReference type="NCBI Taxonomy" id="331696"/>
    <lineage>
        <taxon>Bacteria</taxon>
        <taxon>Pseudomonadati</taxon>
        <taxon>Pseudomonadota</taxon>
        <taxon>Alphaproteobacteria</taxon>
        <taxon>Hyphomicrobiales</taxon>
        <taxon>Xanthobacteraceae</taxon>
        <taxon>Pseudolabrys</taxon>
    </lineage>
</organism>
<evidence type="ECO:0000256" key="2">
    <source>
        <dbReference type="ARBA" id="ARBA00010065"/>
    </source>
</evidence>
<sequence>MTPIRLATRAAHEVVLAFGWQRAIIAFVAGAVSVLAMAPIGAWPVLFLTFPVLVWLVDGSTAGRWGGIGTAALAGWCFGFGYFVAGLYWVGYAFLVDAKTFGWLLPVAVAGLPAYLAIYTALGLAAARLLWIRGPARILALAATMTIAEWLRGHVLTGFPWNTFGYAFMQPLVLGQSISLVGIWGLTFLALAICASPAVLADEPEDTRHPYRWPVVGLVILAALAGYGGTRLRLHPTAFVSGVKLRIMQPNLQQDARFNYSAKNEVMAHYLSLSGRSTGPQSEGLHGVTHLIWPESAFPFFLAQEPDALAQIVALLKPGTELITGAVRAVPPVPGSRAIRAYNSVYVIDPDGSIRGIYDKVHLVPFGEYLPFQSFLESLGLQQLTKQAGGFLSGDRRRVMDVGHAPKMMPLICYEAVFPGEAVPDNERPGWLVNVTNDGWFGISSGPYQHFQQARALAIAEGLPLVRAANTGISAVIDPVGRVTASLPLGVEGVFDAGLPRAIAKTIYVKFGNSALILFLVVSVLLVGRRRFRA</sequence>
<dbReference type="PROSITE" id="PS50263">
    <property type="entry name" value="CN_HYDROLASE"/>
    <property type="match status" value="1"/>
</dbReference>